<feature type="compositionally biased region" description="Basic and acidic residues" evidence="1">
    <location>
        <begin position="46"/>
        <end position="61"/>
    </location>
</feature>
<dbReference type="AlphaFoldDB" id="A0A6A6RI91"/>
<reference evidence="2" key="1">
    <citation type="journal article" date="2020" name="Stud. Mycol.">
        <title>101 Dothideomycetes genomes: a test case for predicting lifestyles and emergence of pathogens.</title>
        <authorList>
            <person name="Haridas S."/>
            <person name="Albert R."/>
            <person name="Binder M."/>
            <person name="Bloem J."/>
            <person name="Labutti K."/>
            <person name="Salamov A."/>
            <person name="Andreopoulos B."/>
            <person name="Baker S."/>
            <person name="Barry K."/>
            <person name="Bills G."/>
            <person name="Bluhm B."/>
            <person name="Cannon C."/>
            <person name="Castanera R."/>
            <person name="Culley D."/>
            <person name="Daum C."/>
            <person name="Ezra D."/>
            <person name="Gonzalez J."/>
            <person name="Henrissat B."/>
            <person name="Kuo A."/>
            <person name="Liang C."/>
            <person name="Lipzen A."/>
            <person name="Lutzoni F."/>
            <person name="Magnuson J."/>
            <person name="Mondo S."/>
            <person name="Nolan M."/>
            <person name="Ohm R."/>
            <person name="Pangilinan J."/>
            <person name="Park H.-J."/>
            <person name="Ramirez L."/>
            <person name="Alfaro M."/>
            <person name="Sun H."/>
            <person name="Tritt A."/>
            <person name="Yoshinaga Y."/>
            <person name="Zwiers L.-H."/>
            <person name="Turgeon B."/>
            <person name="Goodwin S."/>
            <person name="Spatafora J."/>
            <person name="Crous P."/>
            <person name="Grigoriev I."/>
        </authorList>
    </citation>
    <scope>NUCLEOTIDE SEQUENCE</scope>
    <source>
        <strain evidence="2">CBS 473.64</strain>
    </source>
</reference>
<gene>
    <name evidence="2" type="ORF">P280DRAFT_554354</name>
</gene>
<name>A0A6A6RI91_9PLEO</name>
<proteinExistence type="predicted"/>
<evidence type="ECO:0000313" key="3">
    <source>
        <dbReference type="Proteomes" id="UP000799753"/>
    </source>
</evidence>
<dbReference type="OrthoDB" id="5355126at2759"/>
<keyword evidence="3" id="KW-1185">Reference proteome</keyword>
<dbReference type="EMBL" id="MU006815">
    <property type="protein sequence ID" value="KAF2634713.1"/>
    <property type="molecule type" value="Genomic_DNA"/>
</dbReference>
<dbReference type="Proteomes" id="UP000799753">
    <property type="component" value="Unassembled WGS sequence"/>
</dbReference>
<evidence type="ECO:0008006" key="4">
    <source>
        <dbReference type="Google" id="ProtNLM"/>
    </source>
</evidence>
<sequence length="143" mass="15259">MAGRFVKIGGIAAAAGGAFYLYSAGGDPKLAQKKIEHDAASASAKVRGDLPGHEKEAKKAGEEGYEALRARAEDLANDAKAKANQTGRQVDRKLDQYRNDASQKLEDVRQTTGKDLNAAVDKFDKSVTEGASKSKSWIGSWFG</sequence>
<feature type="compositionally biased region" description="Basic and acidic residues" evidence="1">
    <location>
        <begin position="89"/>
        <end position="109"/>
    </location>
</feature>
<organism evidence="2 3">
    <name type="scientific">Massarina eburnea CBS 473.64</name>
    <dbReference type="NCBI Taxonomy" id="1395130"/>
    <lineage>
        <taxon>Eukaryota</taxon>
        <taxon>Fungi</taxon>
        <taxon>Dikarya</taxon>
        <taxon>Ascomycota</taxon>
        <taxon>Pezizomycotina</taxon>
        <taxon>Dothideomycetes</taxon>
        <taxon>Pleosporomycetidae</taxon>
        <taxon>Pleosporales</taxon>
        <taxon>Massarineae</taxon>
        <taxon>Massarinaceae</taxon>
        <taxon>Massarina</taxon>
    </lineage>
</organism>
<dbReference type="Gene3D" id="1.20.120.20">
    <property type="entry name" value="Apolipoprotein"/>
    <property type="match status" value="1"/>
</dbReference>
<accession>A0A6A6RI91</accession>
<evidence type="ECO:0000256" key="1">
    <source>
        <dbReference type="SAM" id="MobiDB-lite"/>
    </source>
</evidence>
<feature type="region of interest" description="Disordered" evidence="1">
    <location>
        <begin position="76"/>
        <end position="110"/>
    </location>
</feature>
<dbReference type="SUPFAM" id="SSF58113">
    <property type="entry name" value="Apolipoprotein A-I"/>
    <property type="match status" value="1"/>
</dbReference>
<evidence type="ECO:0000313" key="2">
    <source>
        <dbReference type="EMBL" id="KAF2634713.1"/>
    </source>
</evidence>
<protein>
    <recommendedName>
        <fullName evidence="4">Calcofluor white hypersensitive protein</fullName>
    </recommendedName>
</protein>
<feature type="region of interest" description="Disordered" evidence="1">
    <location>
        <begin position="41"/>
        <end position="61"/>
    </location>
</feature>